<dbReference type="RefSeq" id="WP_197672615.1">
    <property type="nucleotide sequence ID" value="NZ_LT629700.1"/>
</dbReference>
<accession>A0A1G9QTM5</accession>
<reference evidence="2" key="1">
    <citation type="submission" date="2016-10" db="EMBL/GenBank/DDBJ databases">
        <authorList>
            <person name="Varghese N."/>
            <person name="Submissions S."/>
        </authorList>
    </citation>
    <scope>NUCLEOTIDE SEQUENCE [LARGE SCALE GENOMIC DNA]</scope>
    <source>
        <strain evidence="2">DSM 20632</strain>
    </source>
</reference>
<protein>
    <submittedName>
        <fullName evidence="1">Predicted amidophosphoribosyltransferases</fullName>
    </submittedName>
</protein>
<dbReference type="AlphaFoldDB" id="A0A1G9QTM5"/>
<dbReference type="STRING" id="38302.SAMN04488535_2081"/>
<dbReference type="PANTHER" id="PTHR47505:SF1">
    <property type="entry name" value="DNA UTILIZATION PROTEIN YHGH"/>
    <property type="match status" value="1"/>
</dbReference>
<dbReference type="InterPro" id="IPR051910">
    <property type="entry name" value="ComF/GntX_DNA_util-trans"/>
</dbReference>
<keyword evidence="1" id="KW-0328">Glycosyltransferase</keyword>
<dbReference type="InterPro" id="IPR029057">
    <property type="entry name" value="PRTase-like"/>
</dbReference>
<name>A0A1G9QTM5_9CORY</name>
<evidence type="ECO:0000313" key="1">
    <source>
        <dbReference type="EMBL" id="SDM14190.1"/>
    </source>
</evidence>
<keyword evidence="1" id="KW-0808">Transferase</keyword>
<organism evidence="1 2">
    <name type="scientific">Corynebacterium mycetoides</name>
    <dbReference type="NCBI Taxonomy" id="38302"/>
    <lineage>
        <taxon>Bacteria</taxon>
        <taxon>Bacillati</taxon>
        <taxon>Actinomycetota</taxon>
        <taxon>Actinomycetes</taxon>
        <taxon>Mycobacteriales</taxon>
        <taxon>Corynebacteriaceae</taxon>
        <taxon>Corynebacterium</taxon>
    </lineage>
</organism>
<dbReference type="EMBL" id="LT629700">
    <property type="protein sequence ID" value="SDM14190.1"/>
    <property type="molecule type" value="Genomic_DNA"/>
</dbReference>
<proteinExistence type="predicted"/>
<keyword evidence="2" id="KW-1185">Reference proteome</keyword>
<dbReference type="Gene3D" id="3.40.50.2020">
    <property type="match status" value="1"/>
</dbReference>
<evidence type="ECO:0000313" key="2">
    <source>
        <dbReference type="Proteomes" id="UP000199350"/>
    </source>
</evidence>
<dbReference type="SUPFAM" id="SSF53271">
    <property type="entry name" value="PRTase-like"/>
    <property type="match status" value="1"/>
</dbReference>
<sequence>MLELVLPRRCAGCGRPGHVVCEVCRTRLANPPFRVSAPVDTLVPLFALGAYAGAHRGLVLSMKERGNLAVRSWAGALVDAAVAHLQARGEIPEGVGLVPAPTRAASARARGGDPVAQLCRASGRPTFPVLFLAPAARDQSELSAAERRANIAGRVGCTGSPRGPLVVVDDVVTTGATLQASVGKLLAAGADVRACLTLCAA</sequence>
<gene>
    <name evidence="1" type="ORF">SAMN04488535_2081</name>
</gene>
<dbReference type="GO" id="GO:0016757">
    <property type="term" value="F:glycosyltransferase activity"/>
    <property type="evidence" value="ECO:0007669"/>
    <property type="project" value="UniProtKB-KW"/>
</dbReference>
<dbReference type="PANTHER" id="PTHR47505">
    <property type="entry name" value="DNA UTILIZATION PROTEIN YHGH"/>
    <property type="match status" value="1"/>
</dbReference>
<dbReference type="Proteomes" id="UP000199350">
    <property type="component" value="Chromosome I"/>
</dbReference>